<reference evidence="2 3" key="1">
    <citation type="submission" date="2024-02" db="EMBL/GenBank/DDBJ databases">
        <authorList>
            <person name="Chen Y."/>
            <person name="Shah S."/>
            <person name="Dougan E. K."/>
            <person name="Thang M."/>
            <person name="Chan C."/>
        </authorList>
    </citation>
    <scope>NUCLEOTIDE SEQUENCE [LARGE SCALE GENOMIC DNA]</scope>
</reference>
<feature type="compositionally biased region" description="Basic residues" evidence="1">
    <location>
        <begin position="1"/>
        <end position="11"/>
    </location>
</feature>
<comment type="caution">
    <text evidence="2">The sequence shown here is derived from an EMBL/GenBank/DDBJ whole genome shotgun (WGS) entry which is preliminary data.</text>
</comment>
<gene>
    <name evidence="2" type="ORF">CCMP2556_LOCUS35207</name>
</gene>
<dbReference type="EMBL" id="CAXAMN010022651">
    <property type="protein sequence ID" value="CAK9071624.1"/>
    <property type="molecule type" value="Genomic_DNA"/>
</dbReference>
<sequence>MARRRSFRRSSRSVSSWRYRRPHFDSRARSIEPRNRSRDERSRSEVILRGRSEFDRSRSRSDRHHRWERVPLSPSPYRRAPAAEASSRRTPSPSARRYTPERPPKDLEASEKRRRRVRRKPGREDPRSPPAWSERQSSPCQACETAKPRRTKVADADVESRNGRSARHDDSHSSDTGAGPPGEWRCSSKSKDLYRSRRRSGQYMQMAQQAAMMRFMHPGYMAMMQQQMWMPHLMGVPWASVPKKASRKGSSSYSSDSSERSGTRWPAAAPQHLPGPDVEAFLGQDVEAEVADRFRAMPPHLQQEVMRRGPLDARSPTSMLLSRMKQAVEADRHGQLRGPGDGGLRPIKQSAKNAIEALISDFNLNPSCAWMLRSLTPDKQKLAAKIDPSGQDDASGYVAEELKKIV</sequence>
<feature type="compositionally biased region" description="Low complexity" evidence="1">
    <location>
        <begin position="75"/>
        <end position="97"/>
    </location>
</feature>
<evidence type="ECO:0000313" key="2">
    <source>
        <dbReference type="EMBL" id="CAK9071624.1"/>
    </source>
</evidence>
<organism evidence="2 3">
    <name type="scientific">Durusdinium trenchii</name>
    <dbReference type="NCBI Taxonomy" id="1381693"/>
    <lineage>
        <taxon>Eukaryota</taxon>
        <taxon>Sar</taxon>
        <taxon>Alveolata</taxon>
        <taxon>Dinophyceae</taxon>
        <taxon>Suessiales</taxon>
        <taxon>Symbiodiniaceae</taxon>
        <taxon>Durusdinium</taxon>
    </lineage>
</organism>
<feature type="compositionally biased region" description="Basic and acidic residues" evidence="1">
    <location>
        <begin position="98"/>
        <end position="111"/>
    </location>
</feature>
<evidence type="ECO:0000256" key="1">
    <source>
        <dbReference type="SAM" id="MobiDB-lite"/>
    </source>
</evidence>
<dbReference type="Proteomes" id="UP001642484">
    <property type="component" value="Unassembled WGS sequence"/>
</dbReference>
<proteinExistence type="predicted"/>
<feature type="region of interest" description="Disordered" evidence="1">
    <location>
        <begin position="243"/>
        <end position="277"/>
    </location>
</feature>
<feature type="compositionally biased region" description="Basic and acidic residues" evidence="1">
    <location>
        <begin position="22"/>
        <end position="60"/>
    </location>
</feature>
<name>A0ABP0P7A9_9DINO</name>
<feature type="region of interest" description="Disordered" evidence="1">
    <location>
        <begin position="1"/>
        <end position="201"/>
    </location>
</feature>
<evidence type="ECO:0000313" key="3">
    <source>
        <dbReference type="Proteomes" id="UP001642484"/>
    </source>
</evidence>
<feature type="compositionally biased region" description="Basic and acidic residues" evidence="1">
    <location>
        <begin position="152"/>
        <end position="173"/>
    </location>
</feature>
<protein>
    <submittedName>
        <fullName evidence="2">Uncharacterized protein</fullName>
    </submittedName>
</protein>
<accession>A0ABP0P7A9</accession>
<keyword evidence="3" id="KW-1185">Reference proteome</keyword>
<feature type="compositionally biased region" description="Basic residues" evidence="1">
    <location>
        <begin position="112"/>
        <end position="121"/>
    </location>
</feature>